<reference evidence="2" key="1">
    <citation type="submission" date="2023-01" db="EMBL/GenBank/DDBJ databases">
        <title>Colletotrichum chrysophilum M932 genome sequence.</title>
        <authorList>
            <person name="Baroncelli R."/>
        </authorList>
    </citation>
    <scope>NUCLEOTIDE SEQUENCE</scope>
    <source>
        <strain evidence="2">M932</strain>
    </source>
</reference>
<dbReference type="AlphaFoldDB" id="A0AAD9EAT4"/>
<evidence type="ECO:0000313" key="2">
    <source>
        <dbReference type="EMBL" id="KAK1841308.1"/>
    </source>
</evidence>
<accession>A0AAD9EAT4</accession>
<proteinExistence type="predicted"/>
<keyword evidence="1" id="KW-1133">Transmembrane helix</keyword>
<protein>
    <submittedName>
        <fullName evidence="2">Uncharacterized protein</fullName>
    </submittedName>
</protein>
<organism evidence="2 3">
    <name type="scientific">Colletotrichum chrysophilum</name>
    <dbReference type="NCBI Taxonomy" id="1836956"/>
    <lineage>
        <taxon>Eukaryota</taxon>
        <taxon>Fungi</taxon>
        <taxon>Dikarya</taxon>
        <taxon>Ascomycota</taxon>
        <taxon>Pezizomycotina</taxon>
        <taxon>Sordariomycetes</taxon>
        <taxon>Hypocreomycetidae</taxon>
        <taxon>Glomerellales</taxon>
        <taxon>Glomerellaceae</taxon>
        <taxon>Colletotrichum</taxon>
        <taxon>Colletotrichum gloeosporioides species complex</taxon>
    </lineage>
</organism>
<evidence type="ECO:0000313" key="3">
    <source>
        <dbReference type="Proteomes" id="UP001243330"/>
    </source>
</evidence>
<gene>
    <name evidence="2" type="ORF">CCHR01_16077</name>
</gene>
<dbReference type="Proteomes" id="UP001243330">
    <property type="component" value="Unassembled WGS sequence"/>
</dbReference>
<dbReference type="EMBL" id="JAQOWY010000491">
    <property type="protein sequence ID" value="KAK1841308.1"/>
    <property type="molecule type" value="Genomic_DNA"/>
</dbReference>
<evidence type="ECO:0000256" key="1">
    <source>
        <dbReference type="SAM" id="Phobius"/>
    </source>
</evidence>
<feature type="transmembrane region" description="Helical" evidence="1">
    <location>
        <begin position="57"/>
        <end position="78"/>
    </location>
</feature>
<keyword evidence="3" id="KW-1185">Reference proteome</keyword>
<sequence>MTDLPVRAAEQAATGDLEQRLRSRRYIHADAVAVFEGKRLLHDLGRELMRLCVVHGIRFYADFCFGLAAVLCGLLPLFTRALNARAIMSNRVPDMDPD</sequence>
<keyword evidence="1" id="KW-0812">Transmembrane</keyword>
<keyword evidence="1" id="KW-0472">Membrane</keyword>
<comment type="caution">
    <text evidence="2">The sequence shown here is derived from an EMBL/GenBank/DDBJ whole genome shotgun (WGS) entry which is preliminary data.</text>
</comment>
<name>A0AAD9EAT4_9PEZI</name>